<dbReference type="Proteomes" id="UP000023541">
    <property type="component" value="Unassembled WGS sequence"/>
</dbReference>
<dbReference type="eggNOG" id="ENOG5032Y75">
    <property type="taxonomic scope" value="Bacteria"/>
</dbReference>
<dbReference type="RefSeq" id="WP_034245325.1">
    <property type="nucleotide sequence ID" value="NZ_AQRA01000009.1"/>
</dbReference>
<name>A0A023BPY5_9FLAO</name>
<dbReference type="InterPro" id="IPR046077">
    <property type="entry name" value="DUF6095"/>
</dbReference>
<feature type="transmembrane region" description="Helical" evidence="1">
    <location>
        <begin position="18"/>
        <end position="36"/>
    </location>
</feature>
<dbReference type="Pfam" id="PF19589">
    <property type="entry name" value="DUF6095"/>
    <property type="match status" value="1"/>
</dbReference>
<gene>
    <name evidence="2" type="ORF">ATO12_24090</name>
</gene>
<protein>
    <submittedName>
        <fullName evidence="2">Membrane protein</fullName>
    </submittedName>
</protein>
<evidence type="ECO:0000313" key="2">
    <source>
        <dbReference type="EMBL" id="EZH72021.1"/>
    </source>
</evidence>
<reference evidence="2 3" key="1">
    <citation type="submission" date="2014-04" db="EMBL/GenBank/DDBJ databases">
        <title>Aquimarina sp. 22II-S11-z7 Genome Sequencing.</title>
        <authorList>
            <person name="Lai Q."/>
        </authorList>
    </citation>
    <scope>NUCLEOTIDE SEQUENCE [LARGE SCALE GENOMIC DNA]</scope>
    <source>
        <strain evidence="2 3">22II-S11-z7</strain>
    </source>
</reference>
<keyword evidence="1" id="KW-1133">Transmembrane helix</keyword>
<evidence type="ECO:0000256" key="1">
    <source>
        <dbReference type="SAM" id="Phobius"/>
    </source>
</evidence>
<accession>A0A023BPY5</accession>
<feature type="transmembrane region" description="Helical" evidence="1">
    <location>
        <begin position="42"/>
        <end position="63"/>
    </location>
</feature>
<dbReference type="STRING" id="1317122.ATO12_24090"/>
<organism evidence="2 3">
    <name type="scientific">Aquimarina atlantica</name>
    <dbReference type="NCBI Taxonomy" id="1317122"/>
    <lineage>
        <taxon>Bacteria</taxon>
        <taxon>Pseudomonadati</taxon>
        <taxon>Bacteroidota</taxon>
        <taxon>Flavobacteriia</taxon>
        <taxon>Flavobacteriales</taxon>
        <taxon>Flavobacteriaceae</taxon>
        <taxon>Aquimarina</taxon>
    </lineage>
</organism>
<dbReference type="EMBL" id="AQRA01000009">
    <property type="protein sequence ID" value="EZH72021.1"/>
    <property type="molecule type" value="Genomic_DNA"/>
</dbReference>
<evidence type="ECO:0000313" key="3">
    <source>
        <dbReference type="Proteomes" id="UP000023541"/>
    </source>
</evidence>
<dbReference type="OrthoDB" id="1447634at2"/>
<dbReference type="AlphaFoldDB" id="A0A023BPY5"/>
<keyword evidence="1" id="KW-0812">Transmembrane</keyword>
<proteinExistence type="predicted"/>
<keyword evidence="3" id="KW-1185">Reference proteome</keyword>
<keyword evidence="1" id="KW-0472">Membrane</keyword>
<comment type="caution">
    <text evidence="2">The sequence shown here is derived from an EMBL/GenBank/DDBJ whole genome shotgun (WGS) entry which is preliminary data.</text>
</comment>
<sequence>MEPQRTNKELLGKGVQRMAIALIFMFISPVIIHSAFKNQDHPLYIPILILGILGAGFAIFMAFRGLRTIMESMFGKK</sequence>